<dbReference type="RefSeq" id="WP_146575761.1">
    <property type="nucleotide sequence ID" value="NZ_SJPM01000001.1"/>
</dbReference>
<dbReference type="AlphaFoldDB" id="A0A5C6AUC7"/>
<name>A0A5C6AUC7_9BACT</name>
<comment type="caution">
    <text evidence="1">The sequence shown here is derived from an EMBL/GenBank/DDBJ whole genome shotgun (WGS) entry which is preliminary data.</text>
</comment>
<sequence length="103" mass="11617">MKTIPAIQTAIDIAEKHLERAGIRGFFIRSAKYHESESPAELLGDHADLLAEFDHDEIQIVESFGRPCWAISYEYEDRGVDPSPNAPTVYVYDDGEVKHVVPM</sequence>
<keyword evidence="2" id="KW-1185">Reference proteome</keyword>
<organism evidence="1 2">
    <name type="scientific">Neorhodopirellula pilleata</name>
    <dbReference type="NCBI Taxonomy" id="2714738"/>
    <lineage>
        <taxon>Bacteria</taxon>
        <taxon>Pseudomonadati</taxon>
        <taxon>Planctomycetota</taxon>
        <taxon>Planctomycetia</taxon>
        <taxon>Pirellulales</taxon>
        <taxon>Pirellulaceae</taxon>
        <taxon>Neorhodopirellula</taxon>
    </lineage>
</organism>
<protein>
    <submittedName>
        <fullName evidence="1">Uncharacterized protein</fullName>
    </submittedName>
</protein>
<evidence type="ECO:0000313" key="1">
    <source>
        <dbReference type="EMBL" id="TWU03188.1"/>
    </source>
</evidence>
<proteinExistence type="predicted"/>
<reference evidence="1 2" key="1">
    <citation type="submission" date="2019-02" db="EMBL/GenBank/DDBJ databases">
        <title>Deep-cultivation of Planctomycetes and their phenomic and genomic characterization uncovers novel biology.</title>
        <authorList>
            <person name="Wiegand S."/>
            <person name="Jogler M."/>
            <person name="Boedeker C."/>
            <person name="Pinto D."/>
            <person name="Vollmers J."/>
            <person name="Rivas-Marin E."/>
            <person name="Kohn T."/>
            <person name="Peeters S.H."/>
            <person name="Heuer A."/>
            <person name="Rast P."/>
            <person name="Oberbeckmann S."/>
            <person name="Bunk B."/>
            <person name="Jeske O."/>
            <person name="Meyerdierks A."/>
            <person name="Storesund J.E."/>
            <person name="Kallscheuer N."/>
            <person name="Luecker S."/>
            <person name="Lage O.M."/>
            <person name="Pohl T."/>
            <person name="Merkel B.J."/>
            <person name="Hornburger P."/>
            <person name="Mueller R.-W."/>
            <person name="Bruemmer F."/>
            <person name="Labrenz M."/>
            <person name="Spormann A.M."/>
            <person name="Op Den Camp H."/>
            <person name="Overmann J."/>
            <person name="Amann R."/>
            <person name="Jetten M.S.M."/>
            <person name="Mascher T."/>
            <person name="Medema M.H."/>
            <person name="Devos D.P."/>
            <person name="Kaster A.-K."/>
            <person name="Ovreas L."/>
            <person name="Rohde M."/>
            <person name="Galperin M.Y."/>
            <person name="Jogler C."/>
        </authorList>
    </citation>
    <scope>NUCLEOTIDE SEQUENCE [LARGE SCALE GENOMIC DNA]</scope>
    <source>
        <strain evidence="1 2">Pla100</strain>
    </source>
</reference>
<dbReference type="Proteomes" id="UP000316213">
    <property type="component" value="Unassembled WGS sequence"/>
</dbReference>
<dbReference type="EMBL" id="SJPM01000001">
    <property type="protein sequence ID" value="TWU03188.1"/>
    <property type="molecule type" value="Genomic_DNA"/>
</dbReference>
<accession>A0A5C6AUC7</accession>
<gene>
    <name evidence="1" type="ORF">Pla100_01060</name>
</gene>
<evidence type="ECO:0000313" key="2">
    <source>
        <dbReference type="Proteomes" id="UP000316213"/>
    </source>
</evidence>